<evidence type="ECO:0000313" key="1">
    <source>
        <dbReference type="EMBL" id="VAW63258.1"/>
    </source>
</evidence>
<gene>
    <name evidence="1" type="ORF">MNBD_GAMMA11-1124</name>
</gene>
<proteinExistence type="predicted"/>
<sequence>MAKPIKETPVLTGKDAVRFEKMLERNKTRRATPEEIQRGKEAYELFGFDKIRA</sequence>
<accession>A0A3B0X4M0</accession>
<protein>
    <submittedName>
        <fullName evidence="1">Uncharacterized protein</fullName>
    </submittedName>
</protein>
<organism evidence="1">
    <name type="scientific">hydrothermal vent metagenome</name>
    <dbReference type="NCBI Taxonomy" id="652676"/>
    <lineage>
        <taxon>unclassified sequences</taxon>
        <taxon>metagenomes</taxon>
        <taxon>ecological metagenomes</taxon>
    </lineage>
</organism>
<dbReference type="EMBL" id="UOFG01000198">
    <property type="protein sequence ID" value="VAW63258.1"/>
    <property type="molecule type" value="Genomic_DNA"/>
</dbReference>
<name>A0A3B0X4M0_9ZZZZ</name>
<dbReference type="AlphaFoldDB" id="A0A3B0X4M0"/>
<reference evidence="1" key="1">
    <citation type="submission" date="2018-06" db="EMBL/GenBank/DDBJ databases">
        <authorList>
            <person name="Zhirakovskaya E."/>
        </authorList>
    </citation>
    <scope>NUCLEOTIDE SEQUENCE</scope>
</reference>